<feature type="domain" description="P/Homo B" evidence="6">
    <location>
        <begin position="712"/>
        <end position="879"/>
    </location>
</feature>
<organism evidence="7 8">
    <name type="scientific">Winogradskyella haliclonae</name>
    <dbReference type="NCBI Taxonomy" id="2048558"/>
    <lineage>
        <taxon>Bacteria</taxon>
        <taxon>Pseudomonadati</taxon>
        <taxon>Bacteroidota</taxon>
        <taxon>Flavobacteriia</taxon>
        <taxon>Flavobacteriales</taxon>
        <taxon>Flavobacteriaceae</taxon>
        <taxon>Winogradskyella</taxon>
    </lineage>
</organism>
<dbReference type="EMBL" id="BMDQ01000001">
    <property type="protein sequence ID" value="GGI56031.1"/>
    <property type="molecule type" value="Genomic_DNA"/>
</dbReference>
<dbReference type="InterPro" id="IPR026341">
    <property type="entry name" value="T9SS_type_B"/>
</dbReference>
<dbReference type="Proteomes" id="UP000624701">
    <property type="component" value="Unassembled WGS sequence"/>
</dbReference>
<gene>
    <name evidence="7" type="ORF">GCM10011444_03400</name>
</gene>
<dbReference type="InterPro" id="IPR002884">
    <property type="entry name" value="P_dom"/>
</dbReference>
<dbReference type="CDD" id="cd04275">
    <property type="entry name" value="ZnMc_pappalysin_like"/>
    <property type="match status" value="1"/>
</dbReference>
<comment type="caution">
    <text evidence="7">The sequence shown here is derived from an EMBL/GenBank/DDBJ whole genome shotgun (WGS) entry which is preliminary data.</text>
</comment>
<dbReference type="Pfam" id="PF01483">
    <property type="entry name" value="P_proprotein"/>
    <property type="match status" value="2"/>
</dbReference>
<dbReference type="InterPro" id="IPR008979">
    <property type="entry name" value="Galactose-bd-like_sf"/>
</dbReference>
<dbReference type="InterPro" id="IPR013783">
    <property type="entry name" value="Ig-like_fold"/>
</dbReference>
<keyword evidence="4" id="KW-0106">Calcium</keyword>
<dbReference type="PANTHER" id="PTHR10199">
    <property type="entry name" value="THROMBOSPONDIN"/>
    <property type="match status" value="1"/>
</dbReference>
<evidence type="ECO:0000313" key="7">
    <source>
        <dbReference type="EMBL" id="GGI56031.1"/>
    </source>
</evidence>
<dbReference type="PROSITE" id="PS51234">
    <property type="entry name" value="TSP3"/>
    <property type="match status" value="3"/>
</dbReference>
<dbReference type="Gene3D" id="4.10.1080.10">
    <property type="entry name" value="TSP type-3 repeat"/>
    <property type="match status" value="1"/>
</dbReference>
<dbReference type="InterPro" id="IPR036116">
    <property type="entry name" value="FN3_sf"/>
</dbReference>
<dbReference type="NCBIfam" id="TIGR04131">
    <property type="entry name" value="Bac_Flav_CTERM"/>
    <property type="match status" value="1"/>
</dbReference>
<dbReference type="SUPFAM" id="SSF55486">
    <property type="entry name" value="Metalloproteases ('zincins'), catalytic domain"/>
    <property type="match status" value="1"/>
</dbReference>
<accession>A0ABQ2BU83</accession>
<dbReference type="Gene3D" id="3.40.390.10">
    <property type="entry name" value="Collagenase (Catalytic Domain)"/>
    <property type="match status" value="1"/>
</dbReference>
<name>A0ABQ2BU83_9FLAO</name>
<evidence type="ECO:0000256" key="4">
    <source>
        <dbReference type="ARBA" id="ARBA00022837"/>
    </source>
</evidence>
<evidence type="ECO:0000256" key="3">
    <source>
        <dbReference type="ARBA" id="ARBA00022801"/>
    </source>
</evidence>
<feature type="compositionally biased region" description="Acidic residues" evidence="5">
    <location>
        <begin position="939"/>
        <end position="958"/>
    </location>
</feature>
<dbReference type="Pfam" id="PF02412">
    <property type="entry name" value="TSP_3"/>
    <property type="match status" value="4"/>
</dbReference>
<dbReference type="InterPro" id="IPR028974">
    <property type="entry name" value="TSP_type-3_rpt"/>
</dbReference>
<dbReference type="SUPFAM" id="SSF49785">
    <property type="entry name" value="Galactose-binding domain-like"/>
    <property type="match status" value="2"/>
</dbReference>
<keyword evidence="2" id="KW-0732">Signal</keyword>
<dbReference type="Pfam" id="PF05572">
    <property type="entry name" value="Peptidase_M43"/>
    <property type="match status" value="1"/>
</dbReference>
<evidence type="ECO:0000256" key="2">
    <source>
        <dbReference type="ARBA" id="ARBA00022729"/>
    </source>
</evidence>
<dbReference type="PANTHER" id="PTHR10199:SF100">
    <property type="entry name" value="THROMBOSPONDIN, ISOFORM A"/>
    <property type="match status" value="1"/>
</dbReference>
<dbReference type="SUPFAM" id="SSF49265">
    <property type="entry name" value="Fibronectin type III"/>
    <property type="match status" value="1"/>
</dbReference>
<feature type="compositionally biased region" description="Acidic residues" evidence="5">
    <location>
        <begin position="901"/>
        <end position="919"/>
    </location>
</feature>
<protein>
    <recommendedName>
        <fullName evidence="6">P/Homo B domain-containing protein</fullName>
    </recommendedName>
</protein>
<keyword evidence="3" id="KW-0378">Hydrolase</keyword>
<evidence type="ECO:0000256" key="5">
    <source>
        <dbReference type="SAM" id="MobiDB-lite"/>
    </source>
</evidence>
<dbReference type="SUPFAM" id="SSF103647">
    <property type="entry name" value="TSP type-3 repeat"/>
    <property type="match status" value="2"/>
</dbReference>
<keyword evidence="1" id="KW-0645">Protease</keyword>
<dbReference type="InterPro" id="IPR017897">
    <property type="entry name" value="Thrombospondin_3_rpt"/>
</dbReference>
<keyword evidence="8" id="KW-1185">Reference proteome</keyword>
<evidence type="ECO:0000313" key="8">
    <source>
        <dbReference type="Proteomes" id="UP000624701"/>
    </source>
</evidence>
<sequence>MQDPAYQERMNQLENFTQQGIANNSFRMMDDIIYVPVVVHVVWNSANPVENISDAQIESQIDVIYKDFRALNDEFADIQANIWPQAGDTKIEYYLAQIDPDGNPTNGITRKETNVAAWGTDDSIKFSAQGGTDAWDPLRYFNFWVGNIGGGILGYATFPASAGDPDDGIVMSPQFFGSSDYEAAAGETFFLDDTYDLGRTTTHEIGHYFNLRHIWGDGGCGVDDFVDDTPSSDSPNYPCAGARPVKCGTDDMFENYMDYSDDACMGLFTQGQIDRMRAVFEPGGPREVLNQSPFPFEITFADSNASNVEVCKPADATYNFTYNLIDPTFTGSVTFATNGLPMGATASFSPSTVTADATPVTMTVSGLASVDVGTYDFQIETTDGTDTAPTNATLNVFDDTFGTITQGYPNGGITGVPPMAEFTWSEDSNAAAYEVDVASDAGFTNIVSSGVVTEALFVPMGLATDTSYFWRVRAVNNCGEGAYASTSFQTGTIECNVSTATDTPIAIPDGIFFVGPGDPVSSTLQVTDVSEITDVNVTINVSHTWGDDLLITLTSPSGTDVILSNRNGGNGTQYVDTVFDSDATDPISSGSGDFTGTFTPDGDLSTLNGEIASGDWLLTVQDFVSGDTGNIENWSLEICGVPLPDSDDDLVPDSLDNCPLTANTDQSDVDGDGLGDVCDDDIDNDGLLNDDDNCPSTANADQEDLDGNGIGDVCDVTCTIATYAGESLVIDDDSALPSQQYVISVDIEEDLTITDVNVTVDIQHTWTGDLLIALFNPTATEFVVLADGAGGGSENFTNTVFDDDGIDTDGDGIVDIQPVSINDGVAPFTGVFAPEEPLSFFNGQQSIGTWFLVVVDQDPSLDGGSLDGFSLEICGIRDSEDFDSDGILNDDDNCVIVDNTDQADNDGDGIGDECDDDDDNDGVLDVNDNCQFTANTDQADNDGDGLGDVCDDDDDNDGELDINDNCPLTANADQSDVDGDGLGDVCDDITVNDIVTPNGDNVNDTWQIQSIELYPGTTVRVYDRTGNEVFASNSYRNDWGATNQSGKALPSGSYYYVVNQSGEGNIVVNGWLFVTY</sequence>
<feature type="region of interest" description="Disordered" evidence="5">
    <location>
        <begin position="933"/>
        <end position="958"/>
    </location>
</feature>
<reference evidence="8" key="1">
    <citation type="journal article" date="2019" name="Int. J. Syst. Evol. Microbiol.">
        <title>The Global Catalogue of Microorganisms (GCM) 10K type strain sequencing project: providing services to taxonomists for standard genome sequencing and annotation.</title>
        <authorList>
            <consortium name="The Broad Institute Genomics Platform"/>
            <consortium name="The Broad Institute Genome Sequencing Center for Infectious Disease"/>
            <person name="Wu L."/>
            <person name="Ma J."/>
        </authorList>
    </citation>
    <scope>NUCLEOTIDE SEQUENCE [LARGE SCALE GENOMIC DNA]</scope>
    <source>
        <strain evidence="8">CCM 8681</strain>
    </source>
</reference>
<dbReference type="InterPro" id="IPR008754">
    <property type="entry name" value="Peptidase_M43"/>
</dbReference>
<dbReference type="InterPro" id="IPR024079">
    <property type="entry name" value="MetalloPept_cat_dom_sf"/>
</dbReference>
<dbReference type="Gene3D" id="2.60.120.260">
    <property type="entry name" value="Galactose-binding domain-like"/>
    <property type="match status" value="2"/>
</dbReference>
<feature type="domain" description="P/Homo B" evidence="6">
    <location>
        <begin position="486"/>
        <end position="644"/>
    </location>
</feature>
<dbReference type="InterPro" id="IPR003367">
    <property type="entry name" value="Thrombospondin_3-like_rpt"/>
</dbReference>
<dbReference type="Pfam" id="PF13585">
    <property type="entry name" value="CHU_C"/>
    <property type="match status" value="1"/>
</dbReference>
<evidence type="ECO:0000256" key="1">
    <source>
        <dbReference type="ARBA" id="ARBA00022670"/>
    </source>
</evidence>
<dbReference type="PROSITE" id="PS51829">
    <property type="entry name" value="P_HOMO_B"/>
    <property type="match status" value="2"/>
</dbReference>
<feature type="region of interest" description="Disordered" evidence="5">
    <location>
        <begin position="899"/>
        <end position="919"/>
    </location>
</feature>
<proteinExistence type="predicted"/>
<evidence type="ECO:0000259" key="6">
    <source>
        <dbReference type="PROSITE" id="PS51829"/>
    </source>
</evidence>
<dbReference type="Gene3D" id="2.60.40.10">
    <property type="entry name" value="Immunoglobulins"/>
    <property type="match status" value="1"/>
</dbReference>